<reference evidence="9 10" key="1">
    <citation type="submission" date="2014-02" db="EMBL/GenBank/DDBJ databases">
        <title>The genome sequence of Colletotrichum salicis CBS 607.94.</title>
        <authorList>
            <person name="Baroncelli R."/>
            <person name="Thon M.R."/>
        </authorList>
    </citation>
    <scope>NUCLEOTIDE SEQUENCE [LARGE SCALE GENOMIC DNA]</scope>
    <source>
        <strain evidence="9 10">CBS 607.94</strain>
    </source>
</reference>
<feature type="domain" description="Major facilitator superfamily (MFS) profile" evidence="8">
    <location>
        <begin position="54"/>
        <end position="450"/>
    </location>
</feature>
<dbReference type="SUPFAM" id="SSF103473">
    <property type="entry name" value="MFS general substrate transporter"/>
    <property type="match status" value="1"/>
</dbReference>
<dbReference type="InterPro" id="IPR005829">
    <property type="entry name" value="Sugar_transporter_CS"/>
</dbReference>
<evidence type="ECO:0000256" key="6">
    <source>
        <dbReference type="SAM" id="MobiDB-lite"/>
    </source>
</evidence>
<feature type="transmembrane region" description="Helical" evidence="7">
    <location>
        <begin position="389"/>
        <end position="406"/>
    </location>
</feature>
<keyword evidence="4 7" id="KW-1133">Transmembrane helix</keyword>
<evidence type="ECO:0000256" key="2">
    <source>
        <dbReference type="ARBA" id="ARBA00010992"/>
    </source>
</evidence>
<feature type="transmembrane region" description="Helical" evidence="7">
    <location>
        <begin position="128"/>
        <end position="146"/>
    </location>
</feature>
<sequence length="450" mass="48429">MGDKTASLEPSLTSGENHIGETSTTFPSWVRYEPGPSPEYRFKGLSPWMSRTGVVACGCFIFFISGFNLALMGSVSSLSSYLKVVGLEDRSKHSQLLIGLINAVYWIGVIIGALLVGSFSDKVGRHCAILFTGIFALIVVPFFAALQNFAWALACRFINGLVTGSFDSVGLNYSAETVDHRHRGRAIGFQLCCAATGAGIAYFIPFGLAKQTSSEVVWWLVKVGFGEAARDVTEAVKHVDDPMDLQSAVEAELESISRTIDMEREHNSSTSYWSMFTVRDELSTARRTWSAVFIQFATQAMIGAGFVSGYGIKIFETGGWSSELAALLSGMGILTQAAFGVPGGLLSDKIGRRNAMIGGAAGGVVVLALIGMCGYFVDKYAESDPELATSYGSATVALVFIWAAIFGSTWLGYGALFMICGLSFLVAFICYMWMPETAGKTLEEIDGLFH</sequence>
<gene>
    <name evidence="9" type="ORF">CSAL01_02006</name>
</gene>
<protein>
    <recommendedName>
        <fullName evidence="8">Major facilitator superfamily (MFS) profile domain-containing protein</fullName>
    </recommendedName>
</protein>
<dbReference type="PANTHER" id="PTHR48022:SF78">
    <property type="entry name" value="MONOSACCHARIDE TRANSPORTER, PUTATIVE (AFU_ORTHOLOGUE AFUA_2G02110)-RELATED"/>
    <property type="match status" value="1"/>
</dbReference>
<name>A0A135TCM0_9PEZI</name>
<dbReference type="PROSITE" id="PS00216">
    <property type="entry name" value="SUGAR_TRANSPORT_1"/>
    <property type="match status" value="1"/>
</dbReference>
<accession>A0A135TCM0</accession>
<feature type="region of interest" description="Disordered" evidence="6">
    <location>
        <begin position="1"/>
        <end position="20"/>
    </location>
</feature>
<comment type="subcellular location">
    <subcellularLocation>
        <location evidence="1">Membrane</location>
        <topology evidence="1">Multi-pass membrane protein</topology>
    </subcellularLocation>
</comment>
<evidence type="ECO:0000313" key="10">
    <source>
        <dbReference type="Proteomes" id="UP000070121"/>
    </source>
</evidence>
<evidence type="ECO:0000256" key="4">
    <source>
        <dbReference type="ARBA" id="ARBA00022989"/>
    </source>
</evidence>
<dbReference type="Proteomes" id="UP000070121">
    <property type="component" value="Unassembled WGS sequence"/>
</dbReference>
<feature type="transmembrane region" description="Helical" evidence="7">
    <location>
        <begin position="357"/>
        <end position="377"/>
    </location>
</feature>
<dbReference type="GO" id="GO:0005351">
    <property type="term" value="F:carbohydrate:proton symporter activity"/>
    <property type="evidence" value="ECO:0007669"/>
    <property type="project" value="TreeGrafter"/>
</dbReference>
<comment type="similarity">
    <text evidence="2">Belongs to the major facilitator superfamily. Sugar transporter (TC 2.A.1.1) family.</text>
</comment>
<keyword evidence="3 7" id="KW-0812">Transmembrane</keyword>
<evidence type="ECO:0000259" key="8">
    <source>
        <dbReference type="PROSITE" id="PS50850"/>
    </source>
</evidence>
<feature type="transmembrane region" description="Helical" evidence="7">
    <location>
        <begin position="289"/>
        <end position="312"/>
    </location>
</feature>
<feature type="compositionally biased region" description="Polar residues" evidence="6">
    <location>
        <begin position="8"/>
        <end position="20"/>
    </location>
</feature>
<dbReference type="Gene3D" id="1.20.1250.20">
    <property type="entry name" value="MFS general substrate transporter like domains"/>
    <property type="match status" value="1"/>
</dbReference>
<evidence type="ECO:0000256" key="1">
    <source>
        <dbReference type="ARBA" id="ARBA00004141"/>
    </source>
</evidence>
<dbReference type="GO" id="GO:0016020">
    <property type="term" value="C:membrane"/>
    <property type="evidence" value="ECO:0007669"/>
    <property type="project" value="UniProtKB-SubCell"/>
</dbReference>
<dbReference type="Pfam" id="PF07690">
    <property type="entry name" value="MFS_1"/>
    <property type="match status" value="1"/>
</dbReference>
<comment type="caution">
    <text evidence="9">The sequence shown here is derived from an EMBL/GenBank/DDBJ whole genome shotgun (WGS) entry which is preliminary data.</text>
</comment>
<proteinExistence type="inferred from homology"/>
<dbReference type="EMBL" id="JFFI01002028">
    <property type="protein sequence ID" value="KXH45844.1"/>
    <property type="molecule type" value="Genomic_DNA"/>
</dbReference>
<keyword evidence="10" id="KW-1185">Reference proteome</keyword>
<feature type="transmembrane region" description="Helical" evidence="7">
    <location>
        <begin position="53"/>
        <end position="75"/>
    </location>
</feature>
<dbReference type="PROSITE" id="PS50850">
    <property type="entry name" value="MFS"/>
    <property type="match status" value="1"/>
</dbReference>
<dbReference type="InterPro" id="IPR011701">
    <property type="entry name" value="MFS"/>
</dbReference>
<evidence type="ECO:0000256" key="3">
    <source>
        <dbReference type="ARBA" id="ARBA00022692"/>
    </source>
</evidence>
<feature type="transmembrane region" description="Helical" evidence="7">
    <location>
        <begin position="413"/>
        <end position="434"/>
    </location>
</feature>
<evidence type="ECO:0000313" key="9">
    <source>
        <dbReference type="EMBL" id="KXH45844.1"/>
    </source>
</evidence>
<organism evidence="9 10">
    <name type="scientific">Colletotrichum salicis</name>
    <dbReference type="NCBI Taxonomy" id="1209931"/>
    <lineage>
        <taxon>Eukaryota</taxon>
        <taxon>Fungi</taxon>
        <taxon>Dikarya</taxon>
        <taxon>Ascomycota</taxon>
        <taxon>Pezizomycotina</taxon>
        <taxon>Sordariomycetes</taxon>
        <taxon>Hypocreomycetidae</taxon>
        <taxon>Glomerellales</taxon>
        <taxon>Glomerellaceae</taxon>
        <taxon>Colletotrichum</taxon>
        <taxon>Colletotrichum acutatum species complex</taxon>
    </lineage>
</organism>
<feature type="transmembrane region" description="Helical" evidence="7">
    <location>
        <begin position="96"/>
        <end position="116"/>
    </location>
</feature>
<dbReference type="AlphaFoldDB" id="A0A135TCM0"/>
<dbReference type="InterPro" id="IPR020846">
    <property type="entry name" value="MFS_dom"/>
</dbReference>
<evidence type="ECO:0000256" key="7">
    <source>
        <dbReference type="SAM" id="Phobius"/>
    </source>
</evidence>
<dbReference type="OrthoDB" id="2544694at2759"/>
<keyword evidence="5 7" id="KW-0472">Membrane</keyword>
<feature type="transmembrane region" description="Helical" evidence="7">
    <location>
        <begin position="324"/>
        <end position="345"/>
    </location>
</feature>
<evidence type="ECO:0000256" key="5">
    <source>
        <dbReference type="ARBA" id="ARBA00023136"/>
    </source>
</evidence>
<dbReference type="InterPro" id="IPR036259">
    <property type="entry name" value="MFS_trans_sf"/>
</dbReference>
<dbReference type="PANTHER" id="PTHR48022">
    <property type="entry name" value="PLASTIDIC GLUCOSE TRANSPORTER 4"/>
    <property type="match status" value="1"/>
</dbReference>
<dbReference type="InterPro" id="IPR050360">
    <property type="entry name" value="MFS_Sugar_Transporters"/>
</dbReference>